<dbReference type="AlphaFoldDB" id="A0A7I4Y680"/>
<sequence>MRGGGASKNIEGLVRRGRSKCVVRSDVERIMLEVRRHTEAHLGTEAPSRINVRNVIAHAKESMVRWAEYVMRFVVE</sequence>
<evidence type="ECO:0000313" key="2">
    <source>
        <dbReference type="WBParaSite" id="HCON_00049120-00001"/>
    </source>
</evidence>
<reference evidence="2" key="1">
    <citation type="submission" date="2020-12" db="UniProtKB">
        <authorList>
            <consortium name="WormBaseParasite"/>
        </authorList>
    </citation>
    <scope>IDENTIFICATION</scope>
    <source>
        <strain evidence="2">MHco3</strain>
    </source>
</reference>
<keyword evidence="1" id="KW-1185">Reference proteome</keyword>
<proteinExistence type="predicted"/>
<accession>A0A7I4Y680</accession>
<protein>
    <submittedName>
        <fullName evidence="2">DUF4145 domain-containing protein</fullName>
    </submittedName>
</protein>
<evidence type="ECO:0000313" key="1">
    <source>
        <dbReference type="Proteomes" id="UP000025227"/>
    </source>
</evidence>
<organism evidence="1 2">
    <name type="scientific">Haemonchus contortus</name>
    <name type="common">Barber pole worm</name>
    <dbReference type="NCBI Taxonomy" id="6289"/>
    <lineage>
        <taxon>Eukaryota</taxon>
        <taxon>Metazoa</taxon>
        <taxon>Ecdysozoa</taxon>
        <taxon>Nematoda</taxon>
        <taxon>Chromadorea</taxon>
        <taxon>Rhabditida</taxon>
        <taxon>Rhabditina</taxon>
        <taxon>Rhabditomorpha</taxon>
        <taxon>Strongyloidea</taxon>
        <taxon>Trichostrongylidae</taxon>
        <taxon>Haemonchus</taxon>
    </lineage>
</organism>
<name>A0A7I4Y680_HAECO</name>
<dbReference type="Proteomes" id="UP000025227">
    <property type="component" value="Unplaced"/>
</dbReference>
<dbReference type="WBParaSite" id="HCON_00049120-00001">
    <property type="protein sequence ID" value="HCON_00049120-00001"/>
    <property type="gene ID" value="HCON_00049120"/>
</dbReference>